<evidence type="ECO:0000256" key="1">
    <source>
        <dbReference type="SAM" id="SignalP"/>
    </source>
</evidence>
<reference evidence="3" key="2">
    <citation type="submission" date="2010-01" db="EMBL/GenBank/DDBJ databases">
        <title>The complete genome of Conexibacter woesei DSM 14684.</title>
        <authorList>
            <consortium name="US DOE Joint Genome Institute (JGI-PGF)"/>
            <person name="Lucas S."/>
            <person name="Copeland A."/>
            <person name="Lapidus A."/>
            <person name="Glavina del Rio T."/>
            <person name="Dalin E."/>
            <person name="Tice H."/>
            <person name="Bruce D."/>
            <person name="Goodwin L."/>
            <person name="Pitluck S."/>
            <person name="Kyrpides N."/>
            <person name="Mavromatis K."/>
            <person name="Ivanova N."/>
            <person name="Mikhailova N."/>
            <person name="Chertkov O."/>
            <person name="Brettin T."/>
            <person name="Detter J.C."/>
            <person name="Han C."/>
            <person name="Larimer F."/>
            <person name="Land M."/>
            <person name="Hauser L."/>
            <person name="Markowitz V."/>
            <person name="Cheng J.-F."/>
            <person name="Hugenholtz P."/>
            <person name="Woyke T."/>
            <person name="Wu D."/>
            <person name="Pukall R."/>
            <person name="Steenblock K."/>
            <person name="Schneider S."/>
            <person name="Klenk H.-P."/>
            <person name="Eisen J.A."/>
        </authorList>
    </citation>
    <scope>NUCLEOTIDE SEQUENCE [LARGE SCALE GENOMIC DNA]</scope>
    <source>
        <strain evidence="3">DSM 14684 / CIP 108061 / JCM 11494 / NBRC 100937 / ID131577</strain>
    </source>
</reference>
<evidence type="ECO:0000313" key="2">
    <source>
        <dbReference type="EMBL" id="ADB49946.1"/>
    </source>
</evidence>
<dbReference type="EMBL" id="CP001854">
    <property type="protein sequence ID" value="ADB49946.1"/>
    <property type="molecule type" value="Genomic_DNA"/>
</dbReference>
<keyword evidence="3" id="KW-1185">Reference proteome</keyword>
<reference evidence="2 3" key="1">
    <citation type="journal article" date="2010" name="Stand. Genomic Sci.">
        <title>Complete genome sequence of Conexibacter woesei type strain (ID131577).</title>
        <authorList>
            <person name="Pukall R."/>
            <person name="Lapidus A."/>
            <person name="Glavina Del Rio T."/>
            <person name="Copeland A."/>
            <person name="Tice H."/>
            <person name="Cheng J.-F."/>
            <person name="Lucas S."/>
            <person name="Chen F."/>
            <person name="Nolan M."/>
            <person name="Bruce D."/>
            <person name="Goodwin L."/>
            <person name="Pitluck S."/>
            <person name="Mavromatis K."/>
            <person name="Ivanova N."/>
            <person name="Ovchinnikova G."/>
            <person name="Pati A."/>
            <person name="Chen A."/>
            <person name="Palaniappan K."/>
            <person name="Land M."/>
            <person name="Hauser L."/>
            <person name="Chang Y.-J."/>
            <person name="Jeffries C.D."/>
            <person name="Chain P."/>
            <person name="Meincke L."/>
            <person name="Sims D."/>
            <person name="Brettin T."/>
            <person name="Detter J.C."/>
            <person name="Rohde M."/>
            <person name="Goeker M."/>
            <person name="Bristow J."/>
            <person name="Eisen J.A."/>
            <person name="Markowitz V."/>
            <person name="Kyrpides N.C."/>
            <person name="Klenk H.-P."/>
            <person name="Hugenholtz P."/>
        </authorList>
    </citation>
    <scope>NUCLEOTIDE SEQUENCE [LARGE SCALE GENOMIC DNA]</scope>
    <source>
        <strain evidence="3">DSM 14684 / CIP 108061 / JCM 11494 / NBRC 100937 / ID131577</strain>
    </source>
</reference>
<keyword evidence="1" id="KW-0732">Signal</keyword>
<evidence type="ECO:0000313" key="3">
    <source>
        <dbReference type="Proteomes" id="UP000008229"/>
    </source>
</evidence>
<organism evidence="2 3">
    <name type="scientific">Conexibacter woesei (strain DSM 14684 / CCUG 47730 / CIP 108061 / JCM 11494 / NBRC 100937 / ID131577)</name>
    <dbReference type="NCBI Taxonomy" id="469383"/>
    <lineage>
        <taxon>Bacteria</taxon>
        <taxon>Bacillati</taxon>
        <taxon>Actinomycetota</taxon>
        <taxon>Thermoleophilia</taxon>
        <taxon>Solirubrobacterales</taxon>
        <taxon>Conexibacteraceae</taxon>
        <taxon>Conexibacter</taxon>
    </lineage>
</organism>
<accession>D3EZX0</accession>
<evidence type="ECO:0008006" key="4">
    <source>
        <dbReference type="Google" id="ProtNLM"/>
    </source>
</evidence>
<dbReference type="AlphaFoldDB" id="D3EZX0"/>
<dbReference type="STRING" id="469383.Cwoe_1518"/>
<proteinExistence type="predicted"/>
<gene>
    <name evidence="2" type="ordered locus">Cwoe_1518</name>
</gene>
<sequence length="164" mass="17748" precursor="true">MTSIARRRLPLLLTALLTLLLVAPVAARADDQSFARTALTHADALKRAETAATRALRRVDARGRSAIPGARQAVKTVRGQARLMRDAVDREQTSTPDGETTKRQLLELLAVELRAYGTLDRALAAYKRGDVRTANTLLRRAKGQLRGVGEAAARVGQKLSELAA</sequence>
<protein>
    <recommendedName>
        <fullName evidence="4">DUF4142 domain-containing protein</fullName>
    </recommendedName>
</protein>
<dbReference type="RefSeq" id="WP_012932997.1">
    <property type="nucleotide sequence ID" value="NC_013739.1"/>
</dbReference>
<name>D3EZX0_CONWI</name>
<dbReference type="Proteomes" id="UP000008229">
    <property type="component" value="Chromosome"/>
</dbReference>
<dbReference type="KEGG" id="cwo:Cwoe_1518"/>
<feature type="signal peptide" evidence="1">
    <location>
        <begin position="1"/>
        <end position="29"/>
    </location>
</feature>
<dbReference type="HOGENOM" id="CLU_1616200_0_0_11"/>
<feature type="chain" id="PRO_5003042846" description="DUF4142 domain-containing protein" evidence="1">
    <location>
        <begin position="30"/>
        <end position="164"/>
    </location>
</feature>